<dbReference type="CDD" id="cd07043">
    <property type="entry name" value="STAS_anti-anti-sigma_factors"/>
    <property type="match status" value="1"/>
</dbReference>
<dbReference type="AlphaFoldDB" id="A0A094Q9K6"/>
<evidence type="ECO:0000256" key="1">
    <source>
        <dbReference type="ARBA" id="ARBA00009013"/>
    </source>
</evidence>
<feature type="domain" description="STAS" evidence="2">
    <location>
        <begin position="13"/>
        <end position="106"/>
    </location>
</feature>
<dbReference type="Pfam" id="PF01740">
    <property type="entry name" value="STAS"/>
    <property type="match status" value="1"/>
</dbReference>
<dbReference type="InterPro" id="IPR003658">
    <property type="entry name" value="Anti-sigma_ant"/>
</dbReference>
<dbReference type="GO" id="GO:0043856">
    <property type="term" value="F:anti-sigma factor antagonist activity"/>
    <property type="evidence" value="ECO:0007669"/>
    <property type="project" value="InterPro"/>
</dbReference>
<comment type="similarity">
    <text evidence="1">Belongs to the anti-sigma-factor antagonist family.</text>
</comment>
<dbReference type="NCBIfam" id="TIGR00377">
    <property type="entry name" value="ant_ant_sig"/>
    <property type="match status" value="1"/>
</dbReference>
<protein>
    <recommendedName>
        <fullName evidence="2">STAS domain-containing protein</fullName>
    </recommendedName>
</protein>
<dbReference type="InterPro" id="IPR002645">
    <property type="entry name" value="STAS_dom"/>
</dbReference>
<organism evidence="3">
    <name type="scientific">freshwater metagenome</name>
    <dbReference type="NCBI Taxonomy" id="449393"/>
    <lineage>
        <taxon>unclassified sequences</taxon>
        <taxon>metagenomes</taxon>
        <taxon>ecological metagenomes</taxon>
    </lineage>
</organism>
<dbReference type="Gene3D" id="3.30.750.24">
    <property type="entry name" value="STAS domain"/>
    <property type="match status" value="1"/>
</dbReference>
<evidence type="ECO:0000259" key="2">
    <source>
        <dbReference type="PROSITE" id="PS50801"/>
    </source>
</evidence>
<dbReference type="PANTHER" id="PTHR33495">
    <property type="entry name" value="ANTI-SIGMA FACTOR ANTAGONIST TM_1081-RELATED-RELATED"/>
    <property type="match status" value="1"/>
</dbReference>
<dbReference type="InterPro" id="IPR036513">
    <property type="entry name" value="STAS_dom_sf"/>
</dbReference>
<dbReference type="PANTHER" id="PTHR33495:SF2">
    <property type="entry name" value="ANTI-SIGMA FACTOR ANTAGONIST TM_1081-RELATED"/>
    <property type="match status" value="1"/>
</dbReference>
<name>A0A094Q9K6_9ZZZZ</name>
<dbReference type="SUPFAM" id="SSF52091">
    <property type="entry name" value="SpoIIaa-like"/>
    <property type="match status" value="1"/>
</dbReference>
<evidence type="ECO:0000313" key="3">
    <source>
        <dbReference type="EMBL" id="KGA18824.1"/>
    </source>
</evidence>
<accession>A0A094Q9K6</accession>
<reference evidence="3" key="1">
    <citation type="submission" date="2014-06" db="EMBL/GenBank/DDBJ databases">
        <title>Key roles for freshwater Actinobacteria revealed by deep metagenomic sequencing.</title>
        <authorList>
            <person name="Ghai R."/>
            <person name="Mizuno C.M."/>
            <person name="Picazo A."/>
            <person name="Camacho A."/>
            <person name="Rodriguez-Valera F."/>
        </authorList>
    </citation>
    <scope>NUCLEOTIDE SEQUENCE</scope>
</reference>
<gene>
    <name evidence="3" type="ORF">GM51_7735</name>
</gene>
<dbReference type="PROSITE" id="PS50801">
    <property type="entry name" value="STAS"/>
    <property type="match status" value="1"/>
</dbReference>
<comment type="caution">
    <text evidence="3">The sequence shown here is derived from an EMBL/GenBank/DDBJ whole genome shotgun (WGS) entry which is preliminary data.</text>
</comment>
<dbReference type="EMBL" id="JNSL01000038">
    <property type="protein sequence ID" value="KGA18824.1"/>
    <property type="molecule type" value="Genomic_DNA"/>
</dbReference>
<sequence>MQIELVPDVARYVISVSGEVDLATSTELDSAIITALDSGASALAIDLSDVTFMDSSGLGVIVRGLKRCREAGIELDLVITNERVLKVFGITGLDQVIPIHYALEDI</sequence>
<proteinExistence type="inferred from homology"/>